<dbReference type="AlphaFoldDB" id="A0A6A4IJN5"/>
<sequence>MAPSSKSTEVEILDSLSSSIARLETDLHNLNNHSPTIDNSLWTEEADKKAIDDLRRKASRYKSEHSTKIDRIKQTVREEYPQIITRELRLVKAVHIKSNMFGLTFVFFSSEIQELIRKEIQANVNSHFKTQIKDILPVSLQQQLEETNAQLETGKGRTY</sequence>
<name>A0A6A4IJN5_9AGAR</name>
<protein>
    <submittedName>
        <fullName evidence="1">Uncharacterized protein</fullName>
    </submittedName>
</protein>
<keyword evidence="2" id="KW-1185">Reference proteome</keyword>
<proteinExistence type="predicted"/>
<dbReference type="Proteomes" id="UP000799118">
    <property type="component" value="Unassembled WGS sequence"/>
</dbReference>
<evidence type="ECO:0000313" key="2">
    <source>
        <dbReference type="Proteomes" id="UP000799118"/>
    </source>
</evidence>
<evidence type="ECO:0000313" key="1">
    <source>
        <dbReference type="EMBL" id="KAE9408755.1"/>
    </source>
</evidence>
<organism evidence="1 2">
    <name type="scientific">Gymnopus androsaceus JB14</name>
    <dbReference type="NCBI Taxonomy" id="1447944"/>
    <lineage>
        <taxon>Eukaryota</taxon>
        <taxon>Fungi</taxon>
        <taxon>Dikarya</taxon>
        <taxon>Basidiomycota</taxon>
        <taxon>Agaricomycotina</taxon>
        <taxon>Agaricomycetes</taxon>
        <taxon>Agaricomycetidae</taxon>
        <taxon>Agaricales</taxon>
        <taxon>Marasmiineae</taxon>
        <taxon>Omphalotaceae</taxon>
        <taxon>Gymnopus</taxon>
    </lineage>
</organism>
<reference evidence="1" key="1">
    <citation type="journal article" date="2019" name="Environ. Microbiol.">
        <title>Fungal ecological strategies reflected in gene transcription - a case study of two litter decomposers.</title>
        <authorList>
            <person name="Barbi F."/>
            <person name="Kohler A."/>
            <person name="Barry K."/>
            <person name="Baskaran P."/>
            <person name="Daum C."/>
            <person name="Fauchery L."/>
            <person name="Ihrmark K."/>
            <person name="Kuo A."/>
            <person name="LaButti K."/>
            <person name="Lipzen A."/>
            <person name="Morin E."/>
            <person name="Grigoriev I.V."/>
            <person name="Henrissat B."/>
            <person name="Lindahl B."/>
            <person name="Martin F."/>
        </authorList>
    </citation>
    <scope>NUCLEOTIDE SEQUENCE</scope>
    <source>
        <strain evidence="1">JB14</strain>
    </source>
</reference>
<dbReference type="EMBL" id="ML769390">
    <property type="protein sequence ID" value="KAE9408755.1"/>
    <property type="molecule type" value="Genomic_DNA"/>
</dbReference>
<dbReference type="OrthoDB" id="3181072at2759"/>
<accession>A0A6A4IJN5</accession>
<gene>
    <name evidence="1" type="ORF">BT96DRAFT_670706</name>
</gene>